<dbReference type="Proteomes" id="UP001152876">
    <property type="component" value="Unassembled WGS sequence"/>
</dbReference>
<dbReference type="GO" id="GO:0098797">
    <property type="term" value="C:plasma membrane protein complex"/>
    <property type="evidence" value="ECO:0007669"/>
    <property type="project" value="TreeGrafter"/>
</dbReference>
<evidence type="ECO:0000256" key="8">
    <source>
        <dbReference type="ARBA" id="ARBA00022989"/>
    </source>
</evidence>
<evidence type="ECO:0000256" key="10">
    <source>
        <dbReference type="SAM" id="MobiDB-lite"/>
    </source>
</evidence>
<feature type="domain" description="TonB C-terminal" evidence="11">
    <location>
        <begin position="148"/>
        <end position="240"/>
    </location>
</feature>
<dbReference type="SUPFAM" id="SSF74653">
    <property type="entry name" value="TolA/TonB C-terminal domain"/>
    <property type="match status" value="1"/>
</dbReference>
<evidence type="ECO:0000256" key="9">
    <source>
        <dbReference type="ARBA" id="ARBA00023136"/>
    </source>
</evidence>
<dbReference type="AlphaFoldDB" id="A0A9X4SBK6"/>
<evidence type="ECO:0000256" key="1">
    <source>
        <dbReference type="ARBA" id="ARBA00004383"/>
    </source>
</evidence>
<protein>
    <submittedName>
        <fullName evidence="12">TonB family protein</fullName>
    </submittedName>
</protein>
<evidence type="ECO:0000313" key="13">
    <source>
        <dbReference type="Proteomes" id="UP001152876"/>
    </source>
</evidence>
<keyword evidence="8" id="KW-1133">Transmembrane helix</keyword>
<evidence type="ECO:0000256" key="4">
    <source>
        <dbReference type="ARBA" id="ARBA00022475"/>
    </source>
</evidence>
<keyword evidence="6" id="KW-0812">Transmembrane</keyword>
<evidence type="ECO:0000256" key="2">
    <source>
        <dbReference type="ARBA" id="ARBA00006555"/>
    </source>
</evidence>
<dbReference type="GO" id="GO:0015031">
    <property type="term" value="P:protein transport"/>
    <property type="evidence" value="ECO:0007669"/>
    <property type="project" value="UniProtKB-KW"/>
</dbReference>
<feature type="region of interest" description="Disordered" evidence="10">
    <location>
        <begin position="56"/>
        <end position="96"/>
    </location>
</feature>
<keyword evidence="3" id="KW-0813">Transport</keyword>
<dbReference type="GO" id="GO:0055085">
    <property type="term" value="P:transmembrane transport"/>
    <property type="evidence" value="ECO:0007669"/>
    <property type="project" value="InterPro"/>
</dbReference>
<keyword evidence="5" id="KW-0997">Cell inner membrane</keyword>
<dbReference type="Pfam" id="PF03544">
    <property type="entry name" value="TonB_C"/>
    <property type="match status" value="1"/>
</dbReference>
<dbReference type="NCBIfam" id="TIGR01352">
    <property type="entry name" value="tonB_Cterm"/>
    <property type="match status" value="1"/>
</dbReference>
<gene>
    <name evidence="12" type="ORF">H010_20094</name>
</gene>
<organism evidence="12 13">
    <name type="scientific">Hydrogenophaga taeniospiralis CCUG 15921</name>
    <dbReference type="NCBI Taxonomy" id="1281780"/>
    <lineage>
        <taxon>Bacteria</taxon>
        <taxon>Pseudomonadati</taxon>
        <taxon>Pseudomonadota</taxon>
        <taxon>Betaproteobacteria</taxon>
        <taxon>Burkholderiales</taxon>
        <taxon>Comamonadaceae</taxon>
        <taxon>Hydrogenophaga</taxon>
    </lineage>
</organism>
<dbReference type="InterPro" id="IPR037682">
    <property type="entry name" value="TonB_C"/>
</dbReference>
<comment type="caution">
    <text evidence="12">The sequence shown here is derived from an EMBL/GenBank/DDBJ whole genome shotgun (WGS) entry which is preliminary data.</text>
</comment>
<keyword evidence="9" id="KW-0472">Membrane</keyword>
<dbReference type="PANTHER" id="PTHR33446">
    <property type="entry name" value="PROTEIN TONB-RELATED"/>
    <property type="match status" value="1"/>
</dbReference>
<evidence type="ECO:0000256" key="5">
    <source>
        <dbReference type="ARBA" id="ARBA00022519"/>
    </source>
</evidence>
<dbReference type="PRINTS" id="PR01217">
    <property type="entry name" value="PRICHEXTENSN"/>
</dbReference>
<evidence type="ECO:0000256" key="3">
    <source>
        <dbReference type="ARBA" id="ARBA00022448"/>
    </source>
</evidence>
<reference evidence="12" key="1">
    <citation type="submission" date="2013-01" db="EMBL/GenBank/DDBJ databases">
        <title>Genome draft of Hydrogenophaga taeniospiralis 2K1.</title>
        <authorList>
            <person name="Gomila M."/>
            <person name="Lalucat J."/>
        </authorList>
    </citation>
    <scope>NUCLEOTIDE SEQUENCE</scope>
    <source>
        <strain evidence="12">CCUG 15921</strain>
    </source>
</reference>
<feature type="compositionally biased region" description="Pro residues" evidence="10">
    <location>
        <begin position="56"/>
        <end position="74"/>
    </location>
</feature>
<dbReference type="Gene3D" id="3.30.1150.10">
    <property type="match status" value="1"/>
</dbReference>
<proteinExistence type="inferred from homology"/>
<dbReference type="GO" id="GO:0031992">
    <property type="term" value="F:energy transducer activity"/>
    <property type="evidence" value="ECO:0007669"/>
    <property type="project" value="TreeGrafter"/>
</dbReference>
<keyword evidence="13" id="KW-1185">Reference proteome</keyword>
<evidence type="ECO:0000256" key="6">
    <source>
        <dbReference type="ARBA" id="ARBA00022692"/>
    </source>
</evidence>
<dbReference type="InterPro" id="IPR006260">
    <property type="entry name" value="TonB/TolA_C"/>
</dbReference>
<comment type="similarity">
    <text evidence="2">Belongs to the TonB family.</text>
</comment>
<evidence type="ECO:0000259" key="11">
    <source>
        <dbReference type="PROSITE" id="PS52015"/>
    </source>
</evidence>
<keyword evidence="7" id="KW-0653">Protein transport</keyword>
<keyword evidence="4" id="KW-1003">Cell membrane</keyword>
<sequence>MNTMASHRLHWHDWGRSVVLHAALVAALAWGVAHSPAPIPPSTRLDMAIQWAAEQPPEPAVQPPSPVPAPPEVQPQPTARAQPAPQPPAPTVTPSIQPYSDAVATAADTVIPAAPVATVNTEASRAATPAVVAPAPPSANPPAAQQARWEGLLEAALLKHKQYPMVARRMGQEGLVTVEAHFSAQGELLDCFVVSGSGFKALDEAALQLVRQAADLVRATHQPGRVAQLRIPIAYEFKES</sequence>
<name>A0A9X4SBK6_9BURK</name>
<dbReference type="PROSITE" id="PS52015">
    <property type="entry name" value="TONB_CTD"/>
    <property type="match status" value="1"/>
</dbReference>
<evidence type="ECO:0000256" key="7">
    <source>
        <dbReference type="ARBA" id="ARBA00022927"/>
    </source>
</evidence>
<dbReference type="InterPro" id="IPR051045">
    <property type="entry name" value="TonB-dependent_transducer"/>
</dbReference>
<dbReference type="RefSeq" id="WP_068167246.1">
    <property type="nucleotide sequence ID" value="NZ_AOGK01000022.1"/>
</dbReference>
<comment type="subcellular location">
    <subcellularLocation>
        <location evidence="1">Cell inner membrane</location>
        <topology evidence="1">Single-pass membrane protein</topology>
        <orientation evidence="1">Periplasmic side</orientation>
    </subcellularLocation>
</comment>
<evidence type="ECO:0000313" key="12">
    <source>
        <dbReference type="EMBL" id="MDG5977569.1"/>
    </source>
</evidence>
<dbReference type="EMBL" id="AOGK01000022">
    <property type="protein sequence ID" value="MDG5977569.1"/>
    <property type="molecule type" value="Genomic_DNA"/>
</dbReference>
<dbReference type="PANTHER" id="PTHR33446:SF2">
    <property type="entry name" value="PROTEIN TONB"/>
    <property type="match status" value="1"/>
</dbReference>
<dbReference type="OrthoDB" id="9792439at2"/>
<accession>A0A9X4SBK6</accession>